<dbReference type="PANTHER" id="PTHR46577">
    <property type="entry name" value="HTH-TYPE TRANSCRIPTIONAL REGULATORY PROTEIN GABR"/>
    <property type="match status" value="1"/>
</dbReference>
<dbReference type="InterPro" id="IPR000524">
    <property type="entry name" value="Tscrpt_reg_HTH_GntR"/>
</dbReference>
<dbReference type="InterPro" id="IPR015424">
    <property type="entry name" value="PyrdxlP-dep_Trfase"/>
</dbReference>
<dbReference type="GO" id="GO:0003677">
    <property type="term" value="F:DNA binding"/>
    <property type="evidence" value="ECO:0007669"/>
    <property type="project" value="UniProtKB-KW"/>
</dbReference>
<dbReference type="AlphaFoldDB" id="A0A1H9PBF3"/>
<dbReference type="Gene3D" id="1.10.10.10">
    <property type="entry name" value="Winged helix-like DNA-binding domain superfamily/Winged helix DNA-binding domain"/>
    <property type="match status" value="1"/>
</dbReference>
<dbReference type="Proteomes" id="UP000198885">
    <property type="component" value="Unassembled WGS sequence"/>
</dbReference>
<name>A0A1H9PBF3_9RHOB</name>
<evidence type="ECO:0000313" key="8">
    <source>
        <dbReference type="Proteomes" id="UP000198885"/>
    </source>
</evidence>
<sequence>MTDTIWAPKLAETRRPKYLALTDAIRAAVEDGSLAAESRLPTVRALAHRLGITPGTVSRAYGLLTDEGVLRAEVGRGTFVAPANRRIAEPPYILTESSAGQVNLSTSLVPDVGQAAAIRACQEELLEGGSDLLTYPTRGDDLATIQAFLRWLGDIDVGPAWAEDVVLCGGAQHGVTMALQTLSRGARSVVFTEELAYPGFRNAAGLVGADVVGVPMDGDGLMPDALEVLCRRHGPAILCTSAEGHNPTTIRTPPERRARIVEIARAHDMHIVDDDSFSVGRQSFPGYRALAPERGWHVASMSKSVSPALRFGGLIAPKGYGPRATSTAQQQFFGLPRPAVDLCRRLMESGRADAIRDGVRRVTAERVRIARDALDGHDVLSRDTVPFVWVKMPRGWRASTFARAAERRGILVKPADLFALVDGRAPNAVRLSLNGPMGEPTFRTALETLAGLLKEPPGEVEV</sequence>
<dbReference type="PROSITE" id="PS50949">
    <property type="entry name" value="HTH_GNTR"/>
    <property type="match status" value="1"/>
</dbReference>
<dbReference type="PANTHER" id="PTHR46577:SF1">
    <property type="entry name" value="HTH-TYPE TRANSCRIPTIONAL REGULATORY PROTEIN GABR"/>
    <property type="match status" value="1"/>
</dbReference>
<comment type="similarity">
    <text evidence="1">In the C-terminal section; belongs to the class-I pyridoxal-phosphate-dependent aminotransferase family.</text>
</comment>
<dbReference type="CDD" id="cd07377">
    <property type="entry name" value="WHTH_GntR"/>
    <property type="match status" value="1"/>
</dbReference>
<keyword evidence="3" id="KW-0805">Transcription regulation</keyword>
<dbReference type="SUPFAM" id="SSF53383">
    <property type="entry name" value="PLP-dependent transferases"/>
    <property type="match status" value="1"/>
</dbReference>
<evidence type="ECO:0000256" key="1">
    <source>
        <dbReference type="ARBA" id="ARBA00005384"/>
    </source>
</evidence>
<dbReference type="Pfam" id="PF00155">
    <property type="entry name" value="Aminotran_1_2"/>
    <property type="match status" value="1"/>
</dbReference>
<dbReference type="InterPro" id="IPR036390">
    <property type="entry name" value="WH_DNA-bd_sf"/>
</dbReference>
<keyword evidence="2" id="KW-0663">Pyridoxal phosphate</keyword>
<dbReference type="EMBL" id="FOGU01000001">
    <property type="protein sequence ID" value="SER45518.1"/>
    <property type="molecule type" value="Genomic_DNA"/>
</dbReference>
<dbReference type="Gene3D" id="3.40.640.10">
    <property type="entry name" value="Type I PLP-dependent aspartate aminotransferase-like (Major domain)"/>
    <property type="match status" value="1"/>
</dbReference>
<keyword evidence="4 7" id="KW-0238">DNA-binding</keyword>
<dbReference type="InterPro" id="IPR036388">
    <property type="entry name" value="WH-like_DNA-bd_sf"/>
</dbReference>
<proteinExistence type="inferred from homology"/>
<dbReference type="CDD" id="cd00609">
    <property type="entry name" value="AAT_like"/>
    <property type="match status" value="1"/>
</dbReference>
<dbReference type="Pfam" id="PF00392">
    <property type="entry name" value="GntR"/>
    <property type="match status" value="1"/>
</dbReference>
<protein>
    <submittedName>
        <fullName evidence="7">DNA-binding transcriptional regulator, MocR family, contains an aminotransferase domain</fullName>
    </submittedName>
</protein>
<feature type="domain" description="HTH gntR-type" evidence="6">
    <location>
        <begin position="15"/>
        <end position="83"/>
    </location>
</feature>
<evidence type="ECO:0000259" key="6">
    <source>
        <dbReference type="PROSITE" id="PS50949"/>
    </source>
</evidence>
<dbReference type="STRING" id="641238.SAMN04490244_101106"/>
<evidence type="ECO:0000256" key="5">
    <source>
        <dbReference type="ARBA" id="ARBA00023163"/>
    </source>
</evidence>
<dbReference type="RefSeq" id="WP_177190341.1">
    <property type="nucleotide sequence ID" value="NZ_FOGU01000001.1"/>
</dbReference>
<organism evidence="7 8">
    <name type="scientific">Tranquillimonas rosea</name>
    <dbReference type="NCBI Taxonomy" id="641238"/>
    <lineage>
        <taxon>Bacteria</taxon>
        <taxon>Pseudomonadati</taxon>
        <taxon>Pseudomonadota</taxon>
        <taxon>Alphaproteobacteria</taxon>
        <taxon>Rhodobacterales</taxon>
        <taxon>Roseobacteraceae</taxon>
        <taxon>Tranquillimonas</taxon>
    </lineage>
</organism>
<dbReference type="InterPro" id="IPR051446">
    <property type="entry name" value="HTH_trans_reg/aminotransferase"/>
</dbReference>
<keyword evidence="7" id="KW-0032">Aminotransferase</keyword>
<accession>A0A1H9PBF3</accession>
<dbReference type="SMART" id="SM00345">
    <property type="entry name" value="HTH_GNTR"/>
    <property type="match status" value="1"/>
</dbReference>
<dbReference type="InterPro" id="IPR004839">
    <property type="entry name" value="Aminotransferase_I/II_large"/>
</dbReference>
<evidence type="ECO:0000256" key="4">
    <source>
        <dbReference type="ARBA" id="ARBA00023125"/>
    </source>
</evidence>
<dbReference type="GO" id="GO:0003700">
    <property type="term" value="F:DNA-binding transcription factor activity"/>
    <property type="evidence" value="ECO:0007669"/>
    <property type="project" value="InterPro"/>
</dbReference>
<evidence type="ECO:0000256" key="3">
    <source>
        <dbReference type="ARBA" id="ARBA00023015"/>
    </source>
</evidence>
<keyword evidence="8" id="KW-1185">Reference proteome</keyword>
<evidence type="ECO:0000256" key="2">
    <source>
        <dbReference type="ARBA" id="ARBA00022898"/>
    </source>
</evidence>
<dbReference type="GO" id="GO:0008483">
    <property type="term" value="F:transaminase activity"/>
    <property type="evidence" value="ECO:0007669"/>
    <property type="project" value="UniProtKB-KW"/>
</dbReference>
<evidence type="ECO:0000313" key="7">
    <source>
        <dbReference type="EMBL" id="SER45518.1"/>
    </source>
</evidence>
<keyword evidence="7" id="KW-0808">Transferase</keyword>
<dbReference type="InterPro" id="IPR015421">
    <property type="entry name" value="PyrdxlP-dep_Trfase_major"/>
</dbReference>
<reference evidence="7 8" key="1">
    <citation type="submission" date="2016-10" db="EMBL/GenBank/DDBJ databases">
        <authorList>
            <person name="de Groot N.N."/>
        </authorList>
    </citation>
    <scope>NUCLEOTIDE SEQUENCE [LARGE SCALE GENOMIC DNA]</scope>
    <source>
        <strain evidence="7 8">DSM 23042</strain>
    </source>
</reference>
<keyword evidence="5" id="KW-0804">Transcription</keyword>
<gene>
    <name evidence="7" type="ORF">SAMN04490244_101106</name>
</gene>
<dbReference type="SUPFAM" id="SSF46785">
    <property type="entry name" value="Winged helix' DNA-binding domain"/>
    <property type="match status" value="1"/>
</dbReference>
<dbReference type="GO" id="GO:0030170">
    <property type="term" value="F:pyridoxal phosphate binding"/>
    <property type="evidence" value="ECO:0007669"/>
    <property type="project" value="InterPro"/>
</dbReference>